<evidence type="ECO:0000313" key="2">
    <source>
        <dbReference type="Proteomes" id="UP000617041"/>
    </source>
</evidence>
<accession>A0A934Q471</accession>
<sequence>MQTIESSTLRRRGWLALCIGSLLAACGGGDPGTAVWDQVAWNDATWQ</sequence>
<dbReference type="EMBL" id="JAEDAO010000001">
    <property type="protein sequence ID" value="MBK0393944.1"/>
    <property type="molecule type" value="Genomic_DNA"/>
</dbReference>
<proteinExistence type="predicted"/>
<evidence type="ECO:0000313" key="1">
    <source>
        <dbReference type="EMBL" id="MBK0393944.1"/>
    </source>
</evidence>
<dbReference type="Proteomes" id="UP000617041">
    <property type="component" value="Unassembled WGS sequence"/>
</dbReference>
<dbReference type="AlphaFoldDB" id="A0A934Q471"/>
<gene>
    <name evidence="1" type="ORF">I8E28_15190</name>
</gene>
<dbReference type="RefSeq" id="WP_200788903.1">
    <property type="nucleotide sequence ID" value="NZ_JAEDAO010000001.1"/>
</dbReference>
<protein>
    <submittedName>
        <fullName evidence="1">Uncharacterized protein</fullName>
    </submittedName>
</protein>
<reference evidence="1" key="1">
    <citation type="submission" date="2020-12" db="EMBL/GenBank/DDBJ databases">
        <title>Ramlibacter sp. nov., isolated from a freshwater alga, Cryptomonas.</title>
        <authorList>
            <person name="Kim H.M."/>
            <person name="Jeon C.O."/>
        </authorList>
    </citation>
    <scope>NUCLEOTIDE SEQUENCE</scope>
    <source>
        <strain evidence="1">CrO1</strain>
    </source>
</reference>
<name>A0A934Q471_9BURK</name>
<organism evidence="1 2">
    <name type="scientific">Ramlibacter algicola</name>
    <dbReference type="NCBI Taxonomy" id="2795217"/>
    <lineage>
        <taxon>Bacteria</taxon>
        <taxon>Pseudomonadati</taxon>
        <taxon>Pseudomonadota</taxon>
        <taxon>Betaproteobacteria</taxon>
        <taxon>Burkholderiales</taxon>
        <taxon>Comamonadaceae</taxon>
        <taxon>Ramlibacter</taxon>
    </lineage>
</organism>
<comment type="caution">
    <text evidence="1">The sequence shown here is derived from an EMBL/GenBank/DDBJ whole genome shotgun (WGS) entry which is preliminary data.</text>
</comment>
<keyword evidence="2" id="KW-1185">Reference proteome</keyword>